<accession>A0A2D3WS10</accession>
<name>A0A2D3WS10_9BACT</name>
<dbReference type="RefSeq" id="WP_294893459.1">
    <property type="nucleotide sequence ID" value="NZ_DLUI01000004.1"/>
</dbReference>
<reference evidence="1 2" key="1">
    <citation type="journal article" date="2017" name="Front. Microbiol.">
        <title>Comparative Genomic Analysis of the Class Epsilonproteobacteria and Proposed Reclassification to Epsilonbacteraeota (phyl. nov.).</title>
        <authorList>
            <person name="Waite D.W."/>
            <person name="Vanwonterghem I."/>
            <person name="Rinke C."/>
            <person name="Parks D.H."/>
            <person name="Zhang Y."/>
            <person name="Takai K."/>
            <person name="Sievert S.M."/>
            <person name="Simon J."/>
            <person name="Campbell B.J."/>
            <person name="Hanson T.E."/>
            <person name="Woyke T."/>
            <person name="Klotz M.G."/>
            <person name="Hugenholtz P."/>
        </authorList>
    </citation>
    <scope>NUCLEOTIDE SEQUENCE [LARGE SCALE GENOMIC DNA]</scope>
    <source>
        <strain evidence="1">UBA12443</strain>
    </source>
</reference>
<sequence>MRNEEEIAEHLTADIKLLEKVQHLMVKVNIRSDNKRDMLLGAFSRNIISHFASINILIDKRLFNSAFALIRIFFENVIKLKYMYYKMDNQKIETIYNANTWNNHFPKTIDEMVKEIDNFLDTEYYSNIKNNAYKMMNDYTHTGRNQIMRNFSETGFTFDTNFDNELILETLKTNKVLFKSAIVVFLESIGLKNGFISKDEMDNFLEY</sequence>
<organism evidence="1 2">
    <name type="scientific">Sulfuricurvum kujiense</name>
    <dbReference type="NCBI Taxonomy" id="148813"/>
    <lineage>
        <taxon>Bacteria</taxon>
        <taxon>Pseudomonadati</taxon>
        <taxon>Campylobacterota</taxon>
        <taxon>Epsilonproteobacteria</taxon>
        <taxon>Campylobacterales</taxon>
        <taxon>Sulfurimonadaceae</taxon>
        <taxon>Sulfuricurvum</taxon>
    </lineage>
</organism>
<evidence type="ECO:0000313" key="2">
    <source>
        <dbReference type="Proteomes" id="UP000228859"/>
    </source>
</evidence>
<dbReference type="AlphaFoldDB" id="A0A2D3WS10"/>
<dbReference type="InterPro" id="IPR054257">
    <property type="entry name" value="DUF6988"/>
</dbReference>
<protein>
    <submittedName>
        <fullName evidence="1">Uncharacterized protein</fullName>
    </submittedName>
</protein>
<evidence type="ECO:0000313" key="1">
    <source>
        <dbReference type="EMBL" id="DAB39523.1"/>
    </source>
</evidence>
<dbReference type="Pfam" id="PF22491">
    <property type="entry name" value="DUF6988"/>
    <property type="match status" value="1"/>
</dbReference>
<dbReference type="EMBL" id="DLUI01000004">
    <property type="protein sequence ID" value="DAB39523.1"/>
    <property type="molecule type" value="Genomic_DNA"/>
</dbReference>
<gene>
    <name evidence="1" type="ORF">CFH83_00275</name>
</gene>
<comment type="caution">
    <text evidence="1">The sequence shown here is derived from an EMBL/GenBank/DDBJ whole genome shotgun (WGS) entry which is preliminary data.</text>
</comment>
<proteinExistence type="predicted"/>
<dbReference type="Proteomes" id="UP000228859">
    <property type="component" value="Unassembled WGS sequence"/>
</dbReference>